<accession>A0A327KUJ7</accession>
<keyword evidence="2" id="KW-0812">Transmembrane</keyword>
<feature type="transmembrane region" description="Helical" evidence="2">
    <location>
        <begin position="12"/>
        <end position="32"/>
    </location>
</feature>
<evidence type="ECO:0000313" key="3">
    <source>
        <dbReference type="EMBL" id="RAI41002.1"/>
    </source>
</evidence>
<keyword evidence="2" id="KW-1133">Transmembrane helix</keyword>
<keyword evidence="2" id="KW-0472">Membrane</keyword>
<evidence type="ECO:0000256" key="1">
    <source>
        <dbReference type="SAM" id="MobiDB-lite"/>
    </source>
</evidence>
<dbReference type="EMBL" id="NPEX01000208">
    <property type="protein sequence ID" value="RAI41002.1"/>
    <property type="molecule type" value="Genomic_DNA"/>
</dbReference>
<sequence length="120" mass="13046">MLRTHHSNRGLAALLAYAAGVVVVTLVGYEIGARQLGYAPPSARLFAPPGPPEAEVRRYGRMLTKVDHLGNCREYEVDNRTQQIVDKGIVPCEPPRADTKPKPTGSGRFDAFRDAFGGGR</sequence>
<feature type="region of interest" description="Disordered" evidence="1">
    <location>
        <begin position="90"/>
        <end position="120"/>
    </location>
</feature>
<evidence type="ECO:0000256" key="2">
    <source>
        <dbReference type="SAM" id="Phobius"/>
    </source>
</evidence>
<proteinExistence type="predicted"/>
<dbReference type="Proteomes" id="UP000249130">
    <property type="component" value="Unassembled WGS sequence"/>
</dbReference>
<dbReference type="RefSeq" id="WP_111421281.1">
    <property type="nucleotide sequence ID" value="NZ_NPEX01000208.1"/>
</dbReference>
<keyword evidence="4" id="KW-1185">Reference proteome</keyword>
<gene>
    <name evidence="3" type="ORF">CH341_22640</name>
</gene>
<dbReference type="AlphaFoldDB" id="A0A327KUJ7"/>
<organism evidence="3 4">
    <name type="scientific">Rhodoplanes roseus</name>
    <dbReference type="NCBI Taxonomy" id="29409"/>
    <lineage>
        <taxon>Bacteria</taxon>
        <taxon>Pseudomonadati</taxon>
        <taxon>Pseudomonadota</taxon>
        <taxon>Alphaproteobacteria</taxon>
        <taxon>Hyphomicrobiales</taxon>
        <taxon>Nitrobacteraceae</taxon>
        <taxon>Rhodoplanes</taxon>
    </lineage>
</organism>
<evidence type="ECO:0000313" key="4">
    <source>
        <dbReference type="Proteomes" id="UP000249130"/>
    </source>
</evidence>
<comment type="caution">
    <text evidence="3">The sequence shown here is derived from an EMBL/GenBank/DDBJ whole genome shotgun (WGS) entry which is preliminary data.</text>
</comment>
<protein>
    <submittedName>
        <fullName evidence="3">Uncharacterized protein</fullName>
    </submittedName>
</protein>
<dbReference type="OrthoDB" id="7960503at2"/>
<reference evidence="3 4" key="1">
    <citation type="submission" date="2017-07" db="EMBL/GenBank/DDBJ databases">
        <title>Draft Genome Sequences of Select Purple Nonsulfur Bacteria.</title>
        <authorList>
            <person name="Lasarre B."/>
            <person name="Mckinlay J.B."/>
        </authorList>
    </citation>
    <scope>NUCLEOTIDE SEQUENCE [LARGE SCALE GENOMIC DNA]</scope>
    <source>
        <strain evidence="3 4">DSM 5909</strain>
    </source>
</reference>
<name>A0A327KUJ7_9BRAD</name>